<protein>
    <submittedName>
        <fullName evidence="2">MBL fold metallo-hydrolase</fullName>
    </submittedName>
</protein>
<proteinExistence type="predicted"/>
<dbReference type="CDD" id="cd07740">
    <property type="entry name" value="metallo-hydrolase-like_MBL-fold"/>
    <property type="match status" value="1"/>
</dbReference>
<dbReference type="InterPro" id="IPR001279">
    <property type="entry name" value="Metallo-B-lactamas"/>
</dbReference>
<evidence type="ECO:0000259" key="1">
    <source>
        <dbReference type="SMART" id="SM00849"/>
    </source>
</evidence>
<dbReference type="Gene3D" id="3.60.15.10">
    <property type="entry name" value="Ribonuclease Z/Hydroxyacylglutathione hydrolase-like"/>
    <property type="match status" value="1"/>
</dbReference>
<dbReference type="InterPro" id="IPR036866">
    <property type="entry name" value="RibonucZ/Hydroxyglut_hydro"/>
</dbReference>
<dbReference type="EMBL" id="JBHSWT010000330">
    <property type="protein sequence ID" value="MFC6771303.1"/>
    <property type="molecule type" value="Genomic_DNA"/>
</dbReference>
<keyword evidence="3" id="KW-1185">Reference proteome</keyword>
<dbReference type="SMART" id="SM00849">
    <property type="entry name" value="Lactamase_B"/>
    <property type="match status" value="1"/>
</dbReference>
<accession>A0ABD5T6X3</accession>
<evidence type="ECO:0000313" key="2">
    <source>
        <dbReference type="EMBL" id="MFC6771303.1"/>
    </source>
</evidence>
<evidence type="ECO:0000313" key="3">
    <source>
        <dbReference type="Proteomes" id="UP001596274"/>
    </source>
</evidence>
<organism evidence="2 3">
    <name type="scientific">Halorubrum pallidum</name>
    <dbReference type="NCBI Taxonomy" id="1526114"/>
    <lineage>
        <taxon>Archaea</taxon>
        <taxon>Methanobacteriati</taxon>
        <taxon>Methanobacteriota</taxon>
        <taxon>Stenosarchaea group</taxon>
        <taxon>Halobacteria</taxon>
        <taxon>Halobacteriales</taxon>
        <taxon>Haloferacaceae</taxon>
        <taxon>Halorubrum</taxon>
    </lineage>
</organism>
<dbReference type="PANTHER" id="PTHR46018">
    <property type="entry name" value="ZINC PHOSPHODIESTERASE ELAC PROTEIN 1"/>
    <property type="match status" value="1"/>
</dbReference>
<dbReference type="AlphaFoldDB" id="A0ABD5T6X3"/>
<sequence>MDETTVRFLGTGDPLGTGGRLQTSIHVDTGSTRLLVDCGASALSEMNRYGLDRNEIEAILLTHLHGDHFAGIPFFVLDAQFASERTEPLTIVGPPGTESRVTDAMEVMFPGLSEVDQAFDVEFVEIEPGESTGVGAIDVRPYPADHPSGDPSYALRVEVDGATVTYSGDTAWVDDLVDATAGADLFVCEAYAFDDDIPYHMTYTTLREHESEIDADRTILTHMSTTMFDRLDEVDHECATDGMTVEI</sequence>
<reference evidence="2 3" key="1">
    <citation type="journal article" date="2019" name="Int. J. Syst. Evol. Microbiol.">
        <title>The Global Catalogue of Microorganisms (GCM) 10K type strain sequencing project: providing services to taxonomists for standard genome sequencing and annotation.</title>
        <authorList>
            <consortium name="The Broad Institute Genomics Platform"/>
            <consortium name="The Broad Institute Genome Sequencing Center for Infectious Disease"/>
            <person name="Wu L."/>
            <person name="Ma J."/>
        </authorList>
    </citation>
    <scope>NUCLEOTIDE SEQUENCE [LARGE SCALE GENOMIC DNA]</scope>
    <source>
        <strain evidence="2 3">PJ61</strain>
    </source>
</reference>
<dbReference type="PANTHER" id="PTHR46018:SF7">
    <property type="entry name" value="RIBONUCLEASE Z"/>
    <property type="match status" value="1"/>
</dbReference>
<gene>
    <name evidence="2" type="ORF">ACFQDD_07215</name>
</gene>
<dbReference type="Proteomes" id="UP001596274">
    <property type="component" value="Unassembled WGS sequence"/>
</dbReference>
<dbReference type="SUPFAM" id="SSF56281">
    <property type="entry name" value="Metallo-hydrolase/oxidoreductase"/>
    <property type="match status" value="1"/>
</dbReference>
<dbReference type="Pfam" id="PF12706">
    <property type="entry name" value="Lactamase_B_2"/>
    <property type="match status" value="1"/>
</dbReference>
<feature type="domain" description="Metallo-beta-lactamase" evidence="1">
    <location>
        <begin position="21"/>
        <end position="222"/>
    </location>
</feature>
<comment type="caution">
    <text evidence="2">The sequence shown here is derived from an EMBL/GenBank/DDBJ whole genome shotgun (WGS) entry which is preliminary data.</text>
</comment>
<name>A0ABD5T6X3_9EURY</name>